<dbReference type="Pfam" id="PF00497">
    <property type="entry name" value="SBP_bac_3"/>
    <property type="match status" value="1"/>
</dbReference>
<name>A0A377GUN5_9FUSO</name>
<keyword evidence="1" id="KW-0732">Signal</keyword>
<protein>
    <submittedName>
        <fullName evidence="3">Arginine-binding extracellular protein ArtP</fullName>
    </submittedName>
</protein>
<evidence type="ECO:0000313" key="3">
    <source>
        <dbReference type="EMBL" id="STO30695.1"/>
    </source>
</evidence>
<dbReference type="PANTHER" id="PTHR35936:SF17">
    <property type="entry name" value="ARGININE-BINDING EXTRACELLULAR PROTEIN ARTP"/>
    <property type="match status" value="1"/>
</dbReference>
<dbReference type="CDD" id="cd13624">
    <property type="entry name" value="PBP2_Arg_Lys_His"/>
    <property type="match status" value="1"/>
</dbReference>
<dbReference type="InterPro" id="IPR001638">
    <property type="entry name" value="Solute-binding_3/MltF_N"/>
</dbReference>
<dbReference type="Gene3D" id="3.40.190.10">
    <property type="entry name" value="Periplasmic binding protein-like II"/>
    <property type="match status" value="2"/>
</dbReference>
<dbReference type="Proteomes" id="UP000255328">
    <property type="component" value="Unassembled WGS sequence"/>
</dbReference>
<evidence type="ECO:0000256" key="1">
    <source>
        <dbReference type="ARBA" id="ARBA00022729"/>
    </source>
</evidence>
<dbReference type="EMBL" id="UGGU01000003">
    <property type="protein sequence ID" value="STO30695.1"/>
    <property type="molecule type" value="Genomic_DNA"/>
</dbReference>
<dbReference type="PANTHER" id="PTHR35936">
    <property type="entry name" value="MEMBRANE-BOUND LYTIC MUREIN TRANSGLYCOSYLASE F"/>
    <property type="match status" value="1"/>
</dbReference>
<proteinExistence type="predicted"/>
<dbReference type="SMART" id="SM00062">
    <property type="entry name" value="PBPb"/>
    <property type="match status" value="1"/>
</dbReference>
<evidence type="ECO:0000259" key="2">
    <source>
        <dbReference type="SMART" id="SM00062"/>
    </source>
</evidence>
<evidence type="ECO:0000313" key="4">
    <source>
        <dbReference type="Proteomes" id="UP000255328"/>
    </source>
</evidence>
<dbReference type="AlphaFoldDB" id="A0A377GUN5"/>
<feature type="domain" description="Solute-binding protein family 3/N-terminal" evidence="2">
    <location>
        <begin position="25"/>
        <end position="242"/>
    </location>
</feature>
<gene>
    <name evidence="3" type="primary">artP_1</name>
    <name evidence="3" type="ORF">NCTC10723_00123</name>
</gene>
<reference evidence="3 4" key="1">
    <citation type="submission" date="2018-06" db="EMBL/GenBank/DDBJ databases">
        <authorList>
            <consortium name="Pathogen Informatics"/>
            <person name="Doyle S."/>
        </authorList>
    </citation>
    <scope>NUCLEOTIDE SEQUENCE [LARGE SCALE GENOMIC DNA]</scope>
    <source>
        <strain evidence="3 4">NCTC10723</strain>
    </source>
</reference>
<organism evidence="3 4">
    <name type="scientific">Fusobacterium necrogenes</name>
    <dbReference type="NCBI Taxonomy" id="858"/>
    <lineage>
        <taxon>Bacteria</taxon>
        <taxon>Fusobacteriati</taxon>
        <taxon>Fusobacteriota</taxon>
        <taxon>Fusobacteriia</taxon>
        <taxon>Fusobacteriales</taxon>
        <taxon>Fusobacteriaceae</taxon>
        <taxon>Fusobacterium</taxon>
    </lineage>
</organism>
<accession>A0A377GUN5</accession>
<sequence length="242" mass="27255">MKKVFLKVVFMFMFVISGLSFGAEKLYVGTNAEFEPFEYLQNGEIVGFDVDLMEEIAKITGKEIIWKNIAFDGLLPALQTKKIDVIIAGMTATEERKKFVNFSQTYYESNQMMLINKENPVVKSFDELKGHHVGVVLGYTGDIAVSEIEGVKVHRYNGTSEAIMALKAQKVEVVVLDSEPAKNYAKQNPELELINTDVAKEEYAIAVRKTDEALVEDIDKALVELKANGTYDKLIKKYFSDK</sequence>
<keyword evidence="4" id="KW-1185">Reference proteome</keyword>
<dbReference type="SUPFAM" id="SSF53850">
    <property type="entry name" value="Periplasmic binding protein-like II"/>
    <property type="match status" value="1"/>
</dbReference>
<dbReference type="RefSeq" id="WP_115268347.1">
    <property type="nucleotide sequence ID" value="NZ_CASFEE010000004.1"/>
</dbReference>
<dbReference type="OrthoDB" id="81666at2"/>